<evidence type="ECO:0000313" key="2">
    <source>
        <dbReference type="EMBL" id="GJN91874.1"/>
    </source>
</evidence>
<protein>
    <recommendedName>
        <fullName evidence="1">Protein kinase domain-containing protein</fullName>
    </recommendedName>
</protein>
<evidence type="ECO:0000259" key="1">
    <source>
        <dbReference type="PROSITE" id="PS50011"/>
    </source>
</evidence>
<dbReference type="Proteomes" id="UP001342314">
    <property type="component" value="Unassembled WGS sequence"/>
</dbReference>
<dbReference type="InterPro" id="IPR000719">
    <property type="entry name" value="Prot_kinase_dom"/>
</dbReference>
<dbReference type="EMBL" id="BQKY01000009">
    <property type="protein sequence ID" value="GJN91874.1"/>
    <property type="molecule type" value="Genomic_DNA"/>
</dbReference>
<keyword evidence="3" id="KW-1185">Reference proteome</keyword>
<dbReference type="GO" id="GO:0004672">
    <property type="term" value="F:protein kinase activity"/>
    <property type="evidence" value="ECO:0007669"/>
    <property type="project" value="InterPro"/>
</dbReference>
<dbReference type="InterPro" id="IPR011009">
    <property type="entry name" value="Kinase-like_dom_sf"/>
</dbReference>
<evidence type="ECO:0000313" key="3">
    <source>
        <dbReference type="Proteomes" id="UP001342314"/>
    </source>
</evidence>
<feature type="domain" description="Protein kinase" evidence="1">
    <location>
        <begin position="363"/>
        <end position="538"/>
    </location>
</feature>
<gene>
    <name evidence="2" type="ORF">Rhopal_004899-T1</name>
</gene>
<dbReference type="PROSITE" id="PS50011">
    <property type="entry name" value="PROTEIN_KINASE_DOM"/>
    <property type="match status" value="1"/>
</dbReference>
<dbReference type="AlphaFoldDB" id="A0AAV5GPM4"/>
<proteinExistence type="predicted"/>
<organism evidence="2 3">
    <name type="scientific">Rhodotorula paludigena</name>
    <dbReference type="NCBI Taxonomy" id="86838"/>
    <lineage>
        <taxon>Eukaryota</taxon>
        <taxon>Fungi</taxon>
        <taxon>Dikarya</taxon>
        <taxon>Basidiomycota</taxon>
        <taxon>Pucciniomycotina</taxon>
        <taxon>Microbotryomycetes</taxon>
        <taxon>Sporidiobolales</taxon>
        <taxon>Sporidiobolaceae</taxon>
        <taxon>Rhodotorula</taxon>
    </lineage>
</organism>
<reference evidence="2 3" key="1">
    <citation type="submission" date="2021-12" db="EMBL/GenBank/DDBJ databases">
        <title>High titer production of polyol ester of fatty acids by Rhodotorula paludigena BS15 towards product separation-free biomass refinery.</title>
        <authorList>
            <person name="Mano J."/>
            <person name="Ono H."/>
            <person name="Tanaka T."/>
            <person name="Naito K."/>
            <person name="Sushida H."/>
            <person name="Ike M."/>
            <person name="Tokuyasu K."/>
            <person name="Kitaoka M."/>
        </authorList>
    </citation>
    <scope>NUCLEOTIDE SEQUENCE [LARGE SCALE GENOMIC DNA]</scope>
    <source>
        <strain evidence="2 3">BS15</strain>
    </source>
</reference>
<name>A0AAV5GPM4_9BASI</name>
<dbReference type="SUPFAM" id="SSF56112">
    <property type="entry name" value="Protein kinase-like (PK-like)"/>
    <property type="match status" value="1"/>
</dbReference>
<accession>A0AAV5GPM4</accession>
<dbReference type="GO" id="GO:0005524">
    <property type="term" value="F:ATP binding"/>
    <property type="evidence" value="ECO:0007669"/>
    <property type="project" value="InterPro"/>
</dbReference>
<sequence>MPLSDFLRCYDFSSPIRDEDWASKMVATPASPTVAPGQRARSKELPRYIVYLPDLAEQQVTAFRAFVDQHLDPNVGAYPDIVLAHNVWSQAVDFAEIPLSYAKQSLRTNGTSGCKSVALVPPSLDPLLRADARAGVTSFAGSQPVFGLDVHGEQVTYGTRVDFELRKDGSVVAVLEAKSPEASRSDSPNQRGVFLELESALVSAPVQTLTDLVRRTRNSVKTLVTKMCVSLVVRGAHHGVFFDYASFIFTRRLALDDTGGFDLVVSRLHAIENAPVSFPLLLTSFYYDVATDSALRQQVLQELCARAADLPDVEEDVLQKSSANTIRLFFPDGAEINTFGKLASPFVGLTQAEITSSLPPSALFLDDVLGSGSTAFAYTRLPAGSNSPDVVVKIPRTSELQEALVRSAQILQDLSGSGLAVEVVAALYSKEGTYAFAMIEEYGGATLATWTDLNNDERMQIFLLAARLHTDFCIEHGDIRPENVVFTSDTDGKRCFRLIDFGHASTGHLCQVEADGCSELDCLVKDLGLEDDAADDAP</sequence>
<dbReference type="Gene3D" id="1.10.510.10">
    <property type="entry name" value="Transferase(Phosphotransferase) domain 1"/>
    <property type="match status" value="1"/>
</dbReference>
<comment type="caution">
    <text evidence="2">The sequence shown here is derived from an EMBL/GenBank/DDBJ whole genome shotgun (WGS) entry which is preliminary data.</text>
</comment>